<dbReference type="GO" id="GO:0016020">
    <property type="term" value="C:membrane"/>
    <property type="evidence" value="ECO:0007669"/>
    <property type="project" value="UniProtKB-SubCell"/>
</dbReference>
<keyword evidence="2 5" id="KW-0812">Transmembrane</keyword>
<evidence type="ECO:0000256" key="3">
    <source>
        <dbReference type="ARBA" id="ARBA00022989"/>
    </source>
</evidence>
<feature type="transmembrane region" description="Helical" evidence="5">
    <location>
        <begin position="36"/>
        <end position="56"/>
    </location>
</feature>
<dbReference type="Pfam" id="PF04932">
    <property type="entry name" value="Wzy_C"/>
    <property type="match status" value="1"/>
</dbReference>
<feature type="transmembrane region" description="Helical" evidence="5">
    <location>
        <begin position="68"/>
        <end position="86"/>
    </location>
</feature>
<dbReference type="InterPro" id="IPR051533">
    <property type="entry name" value="WaaL-like"/>
</dbReference>
<feature type="transmembrane region" description="Helical" evidence="5">
    <location>
        <begin position="231"/>
        <end position="249"/>
    </location>
</feature>
<feature type="transmembrane region" description="Helical" evidence="5">
    <location>
        <begin position="187"/>
        <end position="203"/>
    </location>
</feature>
<dbReference type="AlphaFoldDB" id="A0AAE7JPV4"/>
<feature type="transmembrane region" description="Helical" evidence="5">
    <location>
        <begin position="166"/>
        <end position="182"/>
    </location>
</feature>
<accession>A0AAE7JPV4</accession>
<keyword evidence="4 5" id="KW-0472">Membrane</keyword>
<evidence type="ECO:0000256" key="4">
    <source>
        <dbReference type="ARBA" id="ARBA00023136"/>
    </source>
</evidence>
<evidence type="ECO:0000313" key="7">
    <source>
        <dbReference type="EMBL" id="QKF84731.1"/>
    </source>
</evidence>
<keyword evidence="3 5" id="KW-1133">Transmembrane helix</keyword>
<feature type="transmembrane region" description="Helical" evidence="5">
    <location>
        <begin position="313"/>
        <end position="334"/>
    </location>
</feature>
<dbReference type="Proteomes" id="UP000509722">
    <property type="component" value="Chromosome"/>
</dbReference>
<dbReference type="EMBL" id="CP053832">
    <property type="protein sequence ID" value="QKF84731.1"/>
    <property type="molecule type" value="Genomic_DNA"/>
</dbReference>
<dbReference type="GeneID" id="77176179"/>
<comment type="subcellular location">
    <subcellularLocation>
        <location evidence="1">Membrane</location>
        <topology evidence="1">Multi-pass membrane protein</topology>
    </subcellularLocation>
</comment>
<feature type="transmembrane region" description="Helical" evidence="5">
    <location>
        <begin position="341"/>
        <end position="361"/>
    </location>
</feature>
<gene>
    <name evidence="7" type="ORF">CURT_1273</name>
</gene>
<keyword evidence="7" id="KW-0436">Ligase</keyword>
<feature type="transmembrane region" description="Helical" evidence="5">
    <location>
        <begin position="126"/>
        <end position="146"/>
    </location>
</feature>
<proteinExistence type="predicted"/>
<feature type="transmembrane region" description="Helical" evidence="5">
    <location>
        <begin position="209"/>
        <end position="224"/>
    </location>
</feature>
<dbReference type="GO" id="GO:0016874">
    <property type="term" value="F:ligase activity"/>
    <property type="evidence" value="ECO:0007669"/>
    <property type="project" value="UniProtKB-KW"/>
</dbReference>
<evidence type="ECO:0000256" key="2">
    <source>
        <dbReference type="ARBA" id="ARBA00022692"/>
    </source>
</evidence>
<evidence type="ECO:0000256" key="1">
    <source>
        <dbReference type="ARBA" id="ARBA00004141"/>
    </source>
</evidence>
<evidence type="ECO:0000313" key="8">
    <source>
        <dbReference type="Proteomes" id="UP000509722"/>
    </source>
</evidence>
<evidence type="ECO:0000259" key="6">
    <source>
        <dbReference type="Pfam" id="PF04932"/>
    </source>
</evidence>
<protein>
    <submittedName>
        <fullName evidence="7">O antigen ligase family membrane protein</fullName>
    </submittedName>
</protein>
<dbReference type="PANTHER" id="PTHR37422:SF17">
    <property type="entry name" value="O-ANTIGEN LIGASE"/>
    <property type="match status" value="1"/>
</dbReference>
<name>A0AAE7JPV4_9BACT</name>
<feature type="transmembrane region" description="Helical" evidence="5">
    <location>
        <begin position="12"/>
        <end position="30"/>
    </location>
</feature>
<feature type="transmembrane region" description="Helical" evidence="5">
    <location>
        <begin position="98"/>
        <end position="117"/>
    </location>
</feature>
<sequence>MHEYLIGLKEDKYKLAFNIILFIWLCSIPFKNAIYQISTVLVLLFFVVHLIINKNYSVLIENFKKTKVLTVFIALILLSMCLANILNPELLAKKSWHYIIAFFYRYVLVFIALAYFYRLKYFDKKVLVNVFLFGLLFVAAIAIFMLILNPDTVYGGLKGTFDNRNAMGLAMSLGVVFTLFILKDNIKIGLVLLTIFGFCMLFSFSRSGWVASFVAYMVFYIFYYKKLDKRFFIIFGICILAVILLYLSIDIFQDRVNSLLKGNSSYRTNLWKFGLTQIPNNLFFGHGVSCWRNLNLPVDIAAHTGLHNSTLEILLFTGIFGLVAWISAVLTVFYQILKDKNYICLSLLVYFVVITQFDFSVFDSKELFSAVTIFMFLVYSDKFKAKPCK</sequence>
<evidence type="ECO:0000256" key="5">
    <source>
        <dbReference type="SAM" id="Phobius"/>
    </source>
</evidence>
<dbReference type="InterPro" id="IPR007016">
    <property type="entry name" value="O-antigen_ligase-rel_domated"/>
</dbReference>
<dbReference type="RefSeq" id="WP_018712633.1">
    <property type="nucleotide sequence ID" value="NZ_CP053832.1"/>
</dbReference>
<feature type="domain" description="O-antigen ligase-related" evidence="6">
    <location>
        <begin position="193"/>
        <end position="326"/>
    </location>
</feature>
<reference evidence="7 8" key="1">
    <citation type="submission" date="2020-05" db="EMBL/GenBank/DDBJ databases">
        <title>Complete genome sequencing of Campylobacter and Arcobacter type strains.</title>
        <authorList>
            <person name="Miller W.G."/>
            <person name="Yee E."/>
        </authorList>
    </citation>
    <scope>NUCLEOTIDE SEQUENCE [LARGE SCALE GENOMIC DNA]</scope>
    <source>
        <strain evidence="7 8">LMG 6451</strain>
    </source>
</reference>
<organism evidence="7 8">
    <name type="scientific">Campylobacter ureolyticus</name>
    <dbReference type="NCBI Taxonomy" id="827"/>
    <lineage>
        <taxon>Bacteria</taxon>
        <taxon>Pseudomonadati</taxon>
        <taxon>Campylobacterota</taxon>
        <taxon>Epsilonproteobacteria</taxon>
        <taxon>Campylobacterales</taxon>
        <taxon>Campylobacteraceae</taxon>
        <taxon>Campylobacter</taxon>
    </lineage>
</organism>
<dbReference type="PANTHER" id="PTHR37422">
    <property type="entry name" value="TEICHURONIC ACID BIOSYNTHESIS PROTEIN TUAE"/>
    <property type="match status" value="1"/>
</dbReference>